<accession>A0A840MNI9</accession>
<feature type="transmembrane region" description="Helical" evidence="6">
    <location>
        <begin position="250"/>
        <end position="280"/>
    </location>
</feature>
<keyword evidence="2" id="KW-1003">Cell membrane</keyword>
<organism evidence="9 10">
    <name type="scientific">Chitinivorax tropicus</name>
    <dbReference type="NCBI Taxonomy" id="714531"/>
    <lineage>
        <taxon>Bacteria</taxon>
        <taxon>Pseudomonadati</taxon>
        <taxon>Pseudomonadota</taxon>
        <taxon>Betaproteobacteria</taxon>
        <taxon>Chitinivorax</taxon>
    </lineage>
</organism>
<evidence type="ECO:0000256" key="1">
    <source>
        <dbReference type="ARBA" id="ARBA00004651"/>
    </source>
</evidence>
<dbReference type="Proteomes" id="UP000575898">
    <property type="component" value="Unassembled WGS sequence"/>
</dbReference>
<evidence type="ECO:0000256" key="6">
    <source>
        <dbReference type="SAM" id="Phobius"/>
    </source>
</evidence>
<dbReference type="GO" id="GO:0005886">
    <property type="term" value="C:plasma membrane"/>
    <property type="evidence" value="ECO:0007669"/>
    <property type="project" value="UniProtKB-SubCell"/>
</dbReference>
<dbReference type="InterPro" id="IPR050250">
    <property type="entry name" value="Macrolide_Exporter_MacB"/>
</dbReference>
<evidence type="ECO:0000259" key="8">
    <source>
        <dbReference type="Pfam" id="PF12704"/>
    </source>
</evidence>
<gene>
    <name evidence="9" type="ORF">HNQ59_003525</name>
</gene>
<keyword evidence="4 6" id="KW-1133">Transmembrane helix</keyword>
<dbReference type="InterPro" id="IPR003838">
    <property type="entry name" value="ABC3_permease_C"/>
</dbReference>
<feature type="transmembrane region" description="Helical" evidence="6">
    <location>
        <begin position="301"/>
        <end position="329"/>
    </location>
</feature>
<feature type="transmembrane region" description="Helical" evidence="6">
    <location>
        <begin position="349"/>
        <end position="371"/>
    </location>
</feature>
<keyword evidence="5 6" id="KW-0472">Membrane</keyword>
<feature type="domain" description="MacB-like periplasmic core" evidence="8">
    <location>
        <begin position="19"/>
        <end position="228"/>
    </location>
</feature>
<dbReference type="PANTHER" id="PTHR30572:SF15">
    <property type="entry name" value="ABC TRANSPORTER PERMEASE"/>
    <property type="match status" value="1"/>
</dbReference>
<dbReference type="InterPro" id="IPR025857">
    <property type="entry name" value="MacB_PCD"/>
</dbReference>
<sequence>MKIPFRYIVRNLAVRKLTTLFTAAGMGMVVFVFAAVLMMSNGLKQTLVQTGSKDNVVLIRASSQTEVQSGVSRDQASIVEANPLIAVGRDGHPQVSKEAVVLITLPKRSSGIAANVVTRGIQPVGLALRPQVQLIEGRLFRPDSNEVMVGKAIADKFTGAGLGESLRFGGREWRIVGIFDAGKTAFSSEIWGDRDQMMQAFRRTMFSAVIAKLADSDHFDQFKAAVENNRQLTLEAKRETRFYADQSEQIALFINVLGIAISIIFSVGAMIGAAITMYSSVANRIGEIGTLRALGFQRSSVLAAFMLESMALALLGGVMGLALASTLQFLSLSTTNFQTFSELAFTFELSPAITIQSLLFALIMGLIGGFLPAIRAARMKIVDALREA</sequence>
<comment type="caution">
    <text evidence="9">The sequence shown here is derived from an EMBL/GenBank/DDBJ whole genome shotgun (WGS) entry which is preliminary data.</text>
</comment>
<dbReference type="Pfam" id="PF02687">
    <property type="entry name" value="FtsX"/>
    <property type="match status" value="1"/>
</dbReference>
<reference evidence="9 10" key="1">
    <citation type="submission" date="2020-08" db="EMBL/GenBank/DDBJ databases">
        <title>Genomic Encyclopedia of Type Strains, Phase IV (KMG-IV): sequencing the most valuable type-strain genomes for metagenomic binning, comparative biology and taxonomic classification.</title>
        <authorList>
            <person name="Goeker M."/>
        </authorList>
    </citation>
    <scope>NUCLEOTIDE SEQUENCE [LARGE SCALE GENOMIC DNA]</scope>
    <source>
        <strain evidence="9 10">DSM 27165</strain>
    </source>
</reference>
<comment type="subcellular location">
    <subcellularLocation>
        <location evidence="1">Cell membrane</location>
        <topology evidence="1">Multi-pass membrane protein</topology>
    </subcellularLocation>
</comment>
<evidence type="ECO:0000259" key="7">
    <source>
        <dbReference type="Pfam" id="PF02687"/>
    </source>
</evidence>
<evidence type="ECO:0000256" key="4">
    <source>
        <dbReference type="ARBA" id="ARBA00022989"/>
    </source>
</evidence>
<keyword evidence="10" id="KW-1185">Reference proteome</keyword>
<protein>
    <submittedName>
        <fullName evidence="9">ABC-type antimicrobial peptide transport system permease subunit</fullName>
    </submittedName>
</protein>
<evidence type="ECO:0000256" key="2">
    <source>
        <dbReference type="ARBA" id="ARBA00022475"/>
    </source>
</evidence>
<dbReference type="Pfam" id="PF12704">
    <property type="entry name" value="MacB_PCD"/>
    <property type="match status" value="1"/>
</dbReference>
<feature type="domain" description="ABC3 transporter permease C-terminal" evidence="7">
    <location>
        <begin position="260"/>
        <end position="380"/>
    </location>
</feature>
<name>A0A840MNI9_9PROT</name>
<dbReference type="EMBL" id="JACHHY010000027">
    <property type="protein sequence ID" value="MBB5020208.1"/>
    <property type="molecule type" value="Genomic_DNA"/>
</dbReference>
<evidence type="ECO:0000313" key="10">
    <source>
        <dbReference type="Proteomes" id="UP000575898"/>
    </source>
</evidence>
<dbReference type="GO" id="GO:0022857">
    <property type="term" value="F:transmembrane transporter activity"/>
    <property type="evidence" value="ECO:0007669"/>
    <property type="project" value="TreeGrafter"/>
</dbReference>
<evidence type="ECO:0000313" key="9">
    <source>
        <dbReference type="EMBL" id="MBB5020208.1"/>
    </source>
</evidence>
<evidence type="ECO:0000256" key="3">
    <source>
        <dbReference type="ARBA" id="ARBA00022692"/>
    </source>
</evidence>
<proteinExistence type="predicted"/>
<evidence type="ECO:0000256" key="5">
    <source>
        <dbReference type="ARBA" id="ARBA00023136"/>
    </source>
</evidence>
<dbReference type="AlphaFoldDB" id="A0A840MNI9"/>
<dbReference type="PANTHER" id="PTHR30572">
    <property type="entry name" value="MEMBRANE COMPONENT OF TRANSPORTER-RELATED"/>
    <property type="match status" value="1"/>
</dbReference>
<feature type="transmembrane region" description="Helical" evidence="6">
    <location>
        <begin position="20"/>
        <end position="39"/>
    </location>
</feature>
<dbReference type="RefSeq" id="WP_184041614.1">
    <property type="nucleotide sequence ID" value="NZ_JACHHY010000027.1"/>
</dbReference>
<keyword evidence="3 6" id="KW-0812">Transmembrane</keyword>